<dbReference type="PANTHER" id="PTHR32347:SF14">
    <property type="entry name" value="EFFLUX SYSTEM COMPONENT YKNX-RELATED"/>
    <property type="match status" value="1"/>
</dbReference>
<name>X0YC97_9ZZZZ</name>
<dbReference type="Gene3D" id="2.40.30.170">
    <property type="match status" value="1"/>
</dbReference>
<dbReference type="PANTHER" id="PTHR32347">
    <property type="entry name" value="EFFLUX SYSTEM COMPONENT YKNX-RELATED"/>
    <property type="match status" value="1"/>
</dbReference>
<organism evidence="6">
    <name type="scientific">marine sediment metagenome</name>
    <dbReference type="NCBI Taxonomy" id="412755"/>
    <lineage>
        <taxon>unclassified sequences</taxon>
        <taxon>metagenomes</taxon>
        <taxon>ecological metagenomes</taxon>
    </lineage>
</organism>
<accession>X0YC97</accession>
<evidence type="ECO:0000313" key="6">
    <source>
        <dbReference type="EMBL" id="GAG53465.1"/>
    </source>
</evidence>
<dbReference type="EMBL" id="BARS01052499">
    <property type="protein sequence ID" value="GAG53465.1"/>
    <property type="molecule type" value="Genomic_DNA"/>
</dbReference>
<proteinExistence type="predicted"/>
<feature type="non-terminal residue" evidence="6">
    <location>
        <position position="1"/>
    </location>
</feature>
<evidence type="ECO:0000259" key="4">
    <source>
        <dbReference type="Pfam" id="PF25975"/>
    </source>
</evidence>
<comment type="subcellular location">
    <subcellularLocation>
        <location evidence="1">Cell envelope</location>
    </subcellularLocation>
</comment>
<keyword evidence="2" id="KW-0175">Coiled coil</keyword>
<evidence type="ECO:0000256" key="2">
    <source>
        <dbReference type="ARBA" id="ARBA00023054"/>
    </source>
</evidence>
<dbReference type="InterPro" id="IPR058649">
    <property type="entry name" value="CzcB_C"/>
</dbReference>
<evidence type="ECO:0000256" key="1">
    <source>
        <dbReference type="ARBA" id="ARBA00004196"/>
    </source>
</evidence>
<protein>
    <recommendedName>
        <fullName evidence="7">RND efflux pump membrane fusion protein barrel-sandwich domain-containing protein</fullName>
    </recommendedName>
</protein>
<comment type="caution">
    <text evidence="6">The sequence shown here is derived from an EMBL/GenBank/DDBJ whole genome shotgun (WGS) entry which is preliminary data.</text>
</comment>
<evidence type="ECO:0000259" key="5">
    <source>
        <dbReference type="Pfam" id="PF25990"/>
    </source>
</evidence>
<feature type="domain" description="CzcB-like C-terminal circularly permuted SH3-like" evidence="4">
    <location>
        <begin position="155"/>
        <end position="208"/>
    </location>
</feature>
<feature type="domain" description="YknX-like beta-barrel" evidence="5">
    <location>
        <begin position="62"/>
        <end position="146"/>
    </location>
</feature>
<gene>
    <name evidence="6" type="ORF">S01H1_78041</name>
</gene>
<dbReference type="InterPro" id="IPR058636">
    <property type="entry name" value="Beta-barrel_YknX"/>
</dbReference>
<evidence type="ECO:0000256" key="3">
    <source>
        <dbReference type="SAM" id="MobiDB-lite"/>
    </source>
</evidence>
<dbReference type="AlphaFoldDB" id="X0YC97"/>
<dbReference type="Gene3D" id="2.40.420.20">
    <property type="match status" value="1"/>
</dbReference>
<feature type="compositionally biased region" description="Low complexity" evidence="3">
    <location>
        <begin position="213"/>
        <end position="231"/>
    </location>
</feature>
<dbReference type="Pfam" id="PF25990">
    <property type="entry name" value="Beta-barrel_YknX"/>
    <property type="match status" value="1"/>
</dbReference>
<evidence type="ECO:0008006" key="7">
    <source>
        <dbReference type="Google" id="ProtNLM"/>
    </source>
</evidence>
<dbReference type="Pfam" id="PF25975">
    <property type="entry name" value="CzcB_C"/>
    <property type="match status" value="1"/>
</dbReference>
<dbReference type="InterPro" id="IPR050465">
    <property type="entry name" value="UPF0194_transport"/>
</dbReference>
<feature type="non-terminal residue" evidence="6">
    <location>
        <position position="231"/>
    </location>
</feature>
<reference evidence="6" key="1">
    <citation type="journal article" date="2014" name="Front. Microbiol.">
        <title>High frequency of phylogenetically diverse reductive dehalogenase-homologous genes in deep subseafloor sedimentary metagenomes.</title>
        <authorList>
            <person name="Kawai M."/>
            <person name="Futagami T."/>
            <person name="Toyoda A."/>
            <person name="Takaki Y."/>
            <person name="Nishi S."/>
            <person name="Hori S."/>
            <person name="Arai W."/>
            <person name="Tsubouchi T."/>
            <person name="Morono Y."/>
            <person name="Uchiyama I."/>
            <person name="Ito T."/>
            <person name="Fujiyama A."/>
            <person name="Inagaki F."/>
            <person name="Takami H."/>
        </authorList>
    </citation>
    <scope>NUCLEOTIDE SEQUENCE</scope>
    <source>
        <strain evidence="6">Expedition CK06-06</strain>
    </source>
</reference>
<sequence>HLGMRLKQVRDDLEKTAVLAPAHGLLVFQSTGSRDQLHPYELGDKVSQGRPIAQVVNLLHMQVKLEFDQESIIGVKTGQQAIVQVDALPAKTFKGTVVEIGKQARRSQIEGASWRRASDTTFPVTIDLPETKEALMRPGMRANARIIIRRVQNVITVPAECIFERDDRSVVYVERNGRFRRTVVQVGATSGDYTEITSGLEKGQRVALNDLGATAEAETPARPAKPTEPAV</sequence>
<feature type="region of interest" description="Disordered" evidence="3">
    <location>
        <begin position="212"/>
        <end position="231"/>
    </location>
</feature>
<dbReference type="GO" id="GO:0030313">
    <property type="term" value="C:cell envelope"/>
    <property type="evidence" value="ECO:0007669"/>
    <property type="project" value="UniProtKB-SubCell"/>
</dbReference>